<dbReference type="InterPro" id="IPR011701">
    <property type="entry name" value="MFS"/>
</dbReference>
<feature type="transmembrane region" description="Helical" evidence="6">
    <location>
        <begin position="436"/>
        <end position="456"/>
    </location>
</feature>
<keyword evidence="5 6" id="KW-0472">Membrane</keyword>
<evidence type="ECO:0000256" key="1">
    <source>
        <dbReference type="ARBA" id="ARBA00004141"/>
    </source>
</evidence>
<dbReference type="Pfam" id="PF07690">
    <property type="entry name" value="MFS_1"/>
    <property type="match status" value="1"/>
</dbReference>
<dbReference type="GO" id="GO:0016020">
    <property type="term" value="C:membrane"/>
    <property type="evidence" value="ECO:0007669"/>
    <property type="project" value="UniProtKB-SubCell"/>
</dbReference>
<sequence>MEKALSTEKAPMDFNDKQPIEDQAYEIRGEVIEIDPKLEANARRKFDLYVLPVSVIFLVLSSLDRNNLGNARVFGFDRDLKLTGNQFGNINTLSSVMTILFELPWVLAVKRWGANKAIGTAFVLWSACTIGTAFVQNYGQVIAVRMILNAAEAGLAQGFAFLFSTIYPRELAGKRIMTTNLAQCISGAFGGLFAYGVQQMGDRAGLAAWRWLFIIEFLITVLIGGIGWIFLPKSAETAWFLNAEEKETMRLKKMRDTALRGTDKFDKKWIKIALTDPFVWMLGTAFFTSSVAINGFGVFLPTIISGMGYASIQVNYLTIPVYVLGAASLCLQVYFSDKLRKRGLVIMACCVPVAVGYLICVGTANPHAGYAGMFILVIGLYPISTLAVTWITTNLSPDTKRSIGMPIAYSLANVSNVVSSQLYPDQQGPRYQQGNGISAGLTIVAGFLYGTCWLLLRKRNAKKAKLLAEGATTNGLEGDQSLEAGMYIL</sequence>
<feature type="transmembrane region" description="Helical" evidence="6">
    <location>
        <begin position="209"/>
        <end position="231"/>
    </location>
</feature>
<evidence type="ECO:0000256" key="6">
    <source>
        <dbReference type="SAM" id="Phobius"/>
    </source>
</evidence>
<evidence type="ECO:0000256" key="5">
    <source>
        <dbReference type="ARBA" id="ARBA00023136"/>
    </source>
</evidence>
<dbReference type="PANTHER" id="PTHR43791">
    <property type="entry name" value="PERMEASE-RELATED"/>
    <property type="match status" value="1"/>
</dbReference>
<protein>
    <submittedName>
        <fullName evidence="8">High-affinity nicotinic acid transporter-like protein</fullName>
    </submittedName>
</protein>
<dbReference type="InterPro" id="IPR020846">
    <property type="entry name" value="MFS_dom"/>
</dbReference>
<feature type="transmembrane region" description="Helical" evidence="6">
    <location>
        <begin position="316"/>
        <end position="335"/>
    </location>
</feature>
<dbReference type="Proteomes" id="UP000799302">
    <property type="component" value="Unassembled WGS sequence"/>
</dbReference>
<dbReference type="PANTHER" id="PTHR43791:SF24">
    <property type="entry name" value="NICOTINIC ACID PLASMA MEMBRANE TRANSPORTER"/>
    <property type="match status" value="1"/>
</dbReference>
<dbReference type="AlphaFoldDB" id="A0A6A6UI43"/>
<dbReference type="OrthoDB" id="2962993at2759"/>
<feature type="transmembrane region" description="Helical" evidence="6">
    <location>
        <begin position="278"/>
        <end position="304"/>
    </location>
</feature>
<evidence type="ECO:0000256" key="2">
    <source>
        <dbReference type="ARBA" id="ARBA00022448"/>
    </source>
</evidence>
<feature type="transmembrane region" description="Helical" evidence="6">
    <location>
        <begin position="90"/>
        <end position="108"/>
    </location>
</feature>
<feature type="transmembrane region" description="Helical" evidence="6">
    <location>
        <begin position="46"/>
        <end position="63"/>
    </location>
</feature>
<evidence type="ECO:0000259" key="7">
    <source>
        <dbReference type="PROSITE" id="PS50850"/>
    </source>
</evidence>
<accession>A0A6A6UI43</accession>
<dbReference type="GO" id="GO:0022857">
    <property type="term" value="F:transmembrane transporter activity"/>
    <property type="evidence" value="ECO:0007669"/>
    <property type="project" value="InterPro"/>
</dbReference>
<gene>
    <name evidence="8" type="ORF">BT63DRAFT_184211</name>
</gene>
<evidence type="ECO:0000256" key="4">
    <source>
        <dbReference type="ARBA" id="ARBA00022989"/>
    </source>
</evidence>
<evidence type="ECO:0000256" key="3">
    <source>
        <dbReference type="ARBA" id="ARBA00022692"/>
    </source>
</evidence>
<feature type="domain" description="Major facilitator superfamily (MFS) profile" evidence="7">
    <location>
        <begin position="50"/>
        <end position="462"/>
    </location>
</feature>
<feature type="transmembrane region" description="Helical" evidence="6">
    <location>
        <begin position="403"/>
        <end position="424"/>
    </location>
</feature>
<organism evidence="8 9">
    <name type="scientific">Microthyrium microscopicum</name>
    <dbReference type="NCBI Taxonomy" id="703497"/>
    <lineage>
        <taxon>Eukaryota</taxon>
        <taxon>Fungi</taxon>
        <taxon>Dikarya</taxon>
        <taxon>Ascomycota</taxon>
        <taxon>Pezizomycotina</taxon>
        <taxon>Dothideomycetes</taxon>
        <taxon>Dothideomycetes incertae sedis</taxon>
        <taxon>Microthyriales</taxon>
        <taxon>Microthyriaceae</taxon>
        <taxon>Microthyrium</taxon>
    </lineage>
</organism>
<keyword evidence="9" id="KW-1185">Reference proteome</keyword>
<feature type="transmembrane region" description="Helical" evidence="6">
    <location>
        <begin position="370"/>
        <end position="391"/>
    </location>
</feature>
<dbReference type="Gene3D" id="1.20.1250.20">
    <property type="entry name" value="MFS general substrate transporter like domains"/>
    <property type="match status" value="1"/>
</dbReference>
<proteinExistence type="predicted"/>
<dbReference type="InterPro" id="IPR036259">
    <property type="entry name" value="MFS_trans_sf"/>
</dbReference>
<dbReference type="EMBL" id="MU004232">
    <property type="protein sequence ID" value="KAF2671949.1"/>
    <property type="molecule type" value="Genomic_DNA"/>
</dbReference>
<dbReference type="PROSITE" id="PS50850">
    <property type="entry name" value="MFS"/>
    <property type="match status" value="1"/>
</dbReference>
<evidence type="ECO:0000313" key="8">
    <source>
        <dbReference type="EMBL" id="KAF2671949.1"/>
    </source>
</evidence>
<evidence type="ECO:0000313" key="9">
    <source>
        <dbReference type="Proteomes" id="UP000799302"/>
    </source>
</evidence>
<keyword evidence="2" id="KW-0813">Transport</keyword>
<feature type="transmembrane region" description="Helical" evidence="6">
    <location>
        <begin position="117"/>
        <end position="135"/>
    </location>
</feature>
<reference evidence="8" key="1">
    <citation type="journal article" date="2020" name="Stud. Mycol.">
        <title>101 Dothideomycetes genomes: a test case for predicting lifestyles and emergence of pathogens.</title>
        <authorList>
            <person name="Haridas S."/>
            <person name="Albert R."/>
            <person name="Binder M."/>
            <person name="Bloem J."/>
            <person name="Labutti K."/>
            <person name="Salamov A."/>
            <person name="Andreopoulos B."/>
            <person name="Baker S."/>
            <person name="Barry K."/>
            <person name="Bills G."/>
            <person name="Bluhm B."/>
            <person name="Cannon C."/>
            <person name="Castanera R."/>
            <person name="Culley D."/>
            <person name="Daum C."/>
            <person name="Ezra D."/>
            <person name="Gonzalez J."/>
            <person name="Henrissat B."/>
            <person name="Kuo A."/>
            <person name="Liang C."/>
            <person name="Lipzen A."/>
            <person name="Lutzoni F."/>
            <person name="Magnuson J."/>
            <person name="Mondo S."/>
            <person name="Nolan M."/>
            <person name="Ohm R."/>
            <person name="Pangilinan J."/>
            <person name="Park H.-J."/>
            <person name="Ramirez L."/>
            <person name="Alfaro M."/>
            <person name="Sun H."/>
            <person name="Tritt A."/>
            <person name="Yoshinaga Y."/>
            <person name="Zwiers L.-H."/>
            <person name="Turgeon B."/>
            <person name="Goodwin S."/>
            <person name="Spatafora J."/>
            <person name="Crous P."/>
            <person name="Grigoriev I."/>
        </authorList>
    </citation>
    <scope>NUCLEOTIDE SEQUENCE</scope>
    <source>
        <strain evidence="8">CBS 115976</strain>
    </source>
</reference>
<feature type="transmembrane region" description="Helical" evidence="6">
    <location>
        <begin position="179"/>
        <end position="197"/>
    </location>
</feature>
<comment type="subcellular location">
    <subcellularLocation>
        <location evidence="1">Membrane</location>
        <topology evidence="1">Multi-pass membrane protein</topology>
    </subcellularLocation>
</comment>
<feature type="transmembrane region" description="Helical" evidence="6">
    <location>
        <begin position="147"/>
        <end position="167"/>
    </location>
</feature>
<dbReference type="SUPFAM" id="SSF103473">
    <property type="entry name" value="MFS general substrate transporter"/>
    <property type="match status" value="1"/>
</dbReference>
<keyword evidence="3 6" id="KW-0812">Transmembrane</keyword>
<name>A0A6A6UI43_9PEZI</name>
<keyword evidence="4 6" id="KW-1133">Transmembrane helix</keyword>
<dbReference type="FunFam" id="1.20.1250.20:FF:000013">
    <property type="entry name" value="MFS general substrate transporter"/>
    <property type="match status" value="1"/>
</dbReference>
<feature type="transmembrane region" description="Helical" evidence="6">
    <location>
        <begin position="344"/>
        <end position="364"/>
    </location>
</feature>